<keyword evidence="4 5" id="KW-0342">GTP-binding</keyword>
<keyword evidence="2 5" id="KW-0547">Nucleotide-binding</keyword>
<protein>
    <recommendedName>
        <fullName evidence="5">GPN-loop GTPase</fullName>
        <ecNumber evidence="5">3.6.5.-</ecNumber>
    </recommendedName>
</protein>
<dbReference type="SUPFAM" id="SSF52540">
    <property type="entry name" value="P-loop containing nucleoside triphosphate hydrolases"/>
    <property type="match status" value="1"/>
</dbReference>
<dbReference type="InterPro" id="IPR004130">
    <property type="entry name" value="Gpn"/>
</dbReference>
<accession>A0A9W8BAL1</accession>
<evidence type="ECO:0000256" key="2">
    <source>
        <dbReference type="ARBA" id="ARBA00022741"/>
    </source>
</evidence>
<feature type="non-terminal residue" evidence="7">
    <location>
        <position position="195"/>
    </location>
</feature>
<dbReference type="Gene3D" id="3.40.50.300">
    <property type="entry name" value="P-loop containing nucleotide triphosphate hydrolases"/>
    <property type="match status" value="1"/>
</dbReference>
<comment type="subunit">
    <text evidence="5">Binds to RNA polymerase II.</text>
</comment>
<feature type="compositionally biased region" description="Basic and acidic residues" evidence="6">
    <location>
        <begin position="29"/>
        <end position="40"/>
    </location>
</feature>
<comment type="similarity">
    <text evidence="1 5">Belongs to the GPN-loop GTPase family.</text>
</comment>
<dbReference type="InterPro" id="IPR027417">
    <property type="entry name" value="P-loop_NTPase"/>
</dbReference>
<dbReference type="PANTHER" id="PTHR21231:SF8">
    <property type="entry name" value="GPN-LOOP GTPASE 1"/>
    <property type="match status" value="1"/>
</dbReference>
<reference evidence="7" key="1">
    <citation type="submission" date="2022-07" db="EMBL/GenBank/DDBJ databases">
        <title>Phylogenomic reconstructions and comparative analyses of Kickxellomycotina fungi.</title>
        <authorList>
            <person name="Reynolds N.K."/>
            <person name="Stajich J.E."/>
            <person name="Barry K."/>
            <person name="Grigoriev I.V."/>
            <person name="Crous P."/>
            <person name="Smith M.E."/>
        </authorList>
    </citation>
    <scope>NUCLEOTIDE SEQUENCE</scope>
    <source>
        <strain evidence="7">IMI 214461</strain>
    </source>
</reference>
<feature type="compositionally biased region" description="Low complexity" evidence="6">
    <location>
        <begin position="11"/>
        <end position="25"/>
    </location>
</feature>
<dbReference type="EMBL" id="JANBQF010000999">
    <property type="protein sequence ID" value="KAJ1998337.1"/>
    <property type="molecule type" value="Genomic_DNA"/>
</dbReference>
<dbReference type="EC" id="3.6.5.-" evidence="5"/>
<keyword evidence="3 5" id="KW-0378">Hydrolase</keyword>
<feature type="region of interest" description="Disordered" evidence="6">
    <location>
        <begin position="1"/>
        <end position="45"/>
    </location>
</feature>
<comment type="caution">
    <text evidence="7">The sequence shown here is derived from an EMBL/GenBank/DDBJ whole genome shotgun (WGS) entry which is preliminary data.</text>
</comment>
<proteinExistence type="inferred from homology"/>
<gene>
    <name evidence="7" type="primary">GPN1</name>
    <name evidence="7" type="ORF">H4R26_005497</name>
</gene>
<name>A0A9W8BAL1_9FUNG</name>
<dbReference type="PANTHER" id="PTHR21231">
    <property type="entry name" value="XPA-BINDING PROTEIN 1-RELATED"/>
    <property type="match status" value="1"/>
</dbReference>
<dbReference type="Pfam" id="PF03029">
    <property type="entry name" value="ATP_bind_1"/>
    <property type="match status" value="1"/>
</dbReference>
<sequence length="195" mass="21364">MSETNQPEPQPAEATAAPAQTSQQTMADKSSDSSEAKQSEGNEPVNIIMIGMAGSGKTTLMQRINAYLHERKTPPYVVNLDPAVTKLPFQANIDIRDTVDYKQVMKEYNLGPNGGILTSLNLFTTKLDQVMEIVDKRASDNKYFLYDTPGQIEIFTWSASGSIITNTLAATYPTVVVYVVDTPRTASPATFMSNM</sequence>
<evidence type="ECO:0000256" key="4">
    <source>
        <dbReference type="ARBA" id="ARBA00023134"/>
    </source>
</evidence>
<dbReference type="OrthoDB" id="243313at2759"/>
<evidence type="ECO:0000313" key="7">
    <source>
        <dbReference type="EMBL" id="KAJ1998337.1"/>
    </source>
</evidence>
<organism evidence="7 8">
    <name type="scientific">Coemansia thaxteri</name>
    <dbReference type="NCBI Taxonomy" id="2663907"/>
    <lineage>
        <taxon>Eukaryota</taxon>
        <taxon>Fungi</taxon>
        <taxon>Fungi incertae sedis</taxon>
        <taxon>Zoopagomycota</taxon>
        <taxon>Kickxellomycotina</taxon>
        <taxon>Kickxellomycetes</taxon>
        <taxon>Kickxellales</taxon>
        <taxon>Kickxellaceae</taxon>
        <taxon>Coemansia</taxon>
    </lineage>
</organism>
<evidence type="ECO:0000256" key="3">
    <source>
        <dbReference type="ARBA" id="ARBA00022801"/>
    </source>
</evidence>
<evidence type="ECO:0000256" key="6">
    <source>
        <dbReference type="SAM" id="MobiDB-lite"/>
    </source>
</evidence>
<evidence type="ECO:0000256" key="1">
    <source>
        <dbReference type="ARBA" id="ARBA00005290"/>
    </source>
</evidence>
<evidence type="ECO:0000256" key="5">
    <source>
        <dbReference type="RuleBase" id="RU365059"/>
    </source>
</evidence>
<keyword evidence="8" id="KW-1185">Reference proteome</keyword>
<dbReference type="AlphaFoldDB" id="A0A9W8BAL1"/>
<dbReference type="GO" id="GO:0005634">
    <property type="term" value="C:nucleus"/>
    <property type="evidence" value="ECO:0007669"/>
    <property type="project" value="UniProtKB-SubCell"/>
</dbReference>
<dbReference type="GO" id="GO:0003924">
    <property type="term" value="F:GTPase activity"/>
    <property type="evidence" value="ECO:0007669"/>
    <property type="project" value="TreeGrafter"/>
</dbReference>
<dbReference type="GO" id="GO:0005737">
    <property type="term" value="C:cytoplasm"/>
    <property type="evidence" value="ECO:0007669"/>
    <property type="project" value="UniProtKB-SubCell"/>
</dbReference>
<comment type="function">
    <text evidence="5">Small GTPase required for proper nuclear import of RNA polymerase II (RNAPII). May act at an RNAP assembly step prior to nuclear import.</text>
</comment>
<dbReference type="GO" id="GO:0005525">
    <property type="term" value="F:GTP binding"/>
    <property type="evidence" value="ECO:0007669"/>
    <property type="project" value="UniProtKB-KW"/>
</dbReference>
<keyword evidence="5" id="KW-0963">Cytoplasm</keyword>
<evidence type="ECO:0000313" key="8">
    <source>
        <dbReference type="Proteomes" id="UP001150907"/>
    </source>
</evidence>
<comment type="subcellular location">
    <subcellularLocation>
        <location evidence="5">Cytoplasm</location>
    </subcellularLocation>
    <subcellularLocation>
        <location evidence="5">Nucleus</location>
    </subcellularLocation>
</comment>
<dbReference type="Proteomes" id="UP001150907">
    <property type="component" value="Unassembled WGS sequence"/>
</dbReference>